<dbReference type="SUPFAM" id="SSF51658">
    <property type="entry name" value="Xylose isomerase-like"/>
    <property type="match status" value="1"/>
</dbReference>
<dbReference type="Gene3D" id="3.20.20.150">
    <property type="entry name" value="Divalent-metal-dependent TIM barrel enzymes"/>
    <property type="match status" value="1"/>
</dbReference>
<name>A0ABW5YB38_9SPHI</name>
<dbReference type="InterPro" id="IPR036237">
    <property type="entry name" value="Xyl_isomerase-like_sf"/>
</dbReference>
<comment type="caution">
    <text evidence="2">The sequence shown here is derived from an EMBL/GenBank/DDBJ whole genome shotgun (WGS) entry which is preliminary data.</text>
</comment>
<reference evidence="3" key="1">
    <citation type="journal article" date="2019" name="Int. J. Syst. Evol. Microbiol.">
        <title>The Global Catalogue of Microorganisms (GCM) 10K type strain sequencing project: providing services to taxonomists for standard genome sequencing and annotation.</title>
        <authorList>
            <consortium name="The Broad Institute Genomics Platform"/>
            <consortium name="The Broad Institute Genome Sequencing Center for Infectious Disease"/>
            <person name="Wu L."/>
            <person name="Ma J."/>
        </authorList>
    </citation>
    <scope>NUCLEOTIDE SEQUENCE [LARGE SCALE GENOMIC DNA]</scope>
    <source>
        <strain evidence="3">KCTC 22437</strain>
    </source>
</reference>
<dbReference type="EMBL" id="JBHUPD010000002">
    <property type="protein sequence ID" value="MFD2872528.1"/>
    <property type="molecule type" value="Genomic_DNA"/>
</dbReference>
<dbReference type="Pfam" id="PF01261">
    <property type="entry name" value="AP_endonuc_2"/>
    <property type="match status" value="1"/>
</dbReference>
<sequence>MGDIYISTLAFKNYTIEEITKIAKNEGLSIEFSSSFAYDANLVSGYKKSDINKMVHNYFPVPEVPFVLNLASADENIRAASVKHCIENIYLTKASAAPFFAAHAGFCVDPKPEELGKKIDYRTEFNKQEHLQIFTQSLTEILMVAEKAEVKFCFENNVITKFNMHGNINPLLCCESSEVIAVIRQLNHPNLGFLLDTAHLKVSCNTLGIDRDEQIKQLKPYITAIHHSDNDGLTDTNNKIDNQYWFLKHQKGFANIPQVIEVKNLSVPEIKEQISLLQNYGH</sequence>
<evidence type="ECO:0000313" key="3">
    <source>
        <dbReference type="Proteomes" id="UP001597557"/>
    </source>
</evidence>
<dbReference type="RefSeq" id="WP_377184299.1">
    <property type="nucleotide sequence ID" value="NZ_JBHUPD010000002.1"/>
</dbReference>
<dbReference type="Proteomes" id="UP001597557">
    <property type="component" value="Unassembled WGS sequence"/>
</dbReference>
<keyword evidence="2" id="KW-0413">Isomerase</keyword>
<feature type="domain" description="Xylose isomerase-like TIM barrel" evidence="1">
    <location>
        <begin position="41"/>
        <end position="242"/>
    </location>
</feature>
<evidence type="ECO:0000313" key="2">
    <source>
        <dbReference type="EMBL" id="MFD2872528.1"/>
    </source>
</evidence>
<proteinExistence type="predicted"/>
<dbReference type="GO" id="GO:0016853">
    <property type="term" value="F:isomerase activity"/>
    <property type="evidence" value="ECO:0007669"/>
    <property type="project" value="UniProtKB-KW"/>
</dbReference>
<accession>A0ABW5YB38</accession>
<protein>
    <submittedName>
        <fullName evidence="2">Sugar phosphate isomerase/epimerase family protein</fullName>
    </submittedName>
</protein>
<organism evidence="2 3">
    <name type="scientific">Mucilaginibacter ximonensis</name>
    <dbReference type="NCBI Taxonomy" id="538021"/>
    <lineage>
        <taxon>Bacteria</taxon>
        <taxon>Pseudomonadati</taxon>
        <taxon>Bacteroidota</taxon>
        <taxon>Sphingobacteriia</taxon>
        <taxon>Sphingobacteriales</taxon>
        <taxon>Sphingobacteriaceae</taxon>
        <taxon>Mucilaginibacter</taxon>
    </lineage>
</organism>
<evidence type="ECO:0000259" key="1">
    <source>
        <dbReference type="Pfam" id="PF01261"/>
    </source>
</evidence>
<gene>
    <name evidence="2" type="ORF">ACFS5N_08625</name>
</gene>
<dbReference type="InterPro" id="IPR013022">
    <property type="entry name" value="Xyl_isomerase-like_TIM-brl"/>
</dbReference>
<keyword evidence="3" id="KW-1185">Reference proteome</keyword>